<evidence type="ECO:0000256" key="7">
    <source>
        <dbReference type="ARBA" id="ARBA00022755"/>
    </source>
</evidence>
<feature type="binding site" evidence="13 15">
    <location>
        <begin position="296"/>
        <end position="298"/>
    </location>
    <ligand>
        <name>NAD(+)</name>
        <dbReference type="ChEBI" id="CHEBI:57540"/>
    </ligand>
</feature>
<keyword evidence="5" id="KW-0677">Repeat</keyword>
<feature type="binding site" evidence="13">
    <location>
        <position position="246"/>
    </location>
    <ligand>
        <name>NAD(+)</name>
        <dbReference type="ChEBI" id="CHEBI:57540"/>
    </ligand>
</feature>
<keyword evidence="7 13" id="KW-0658">Purine biosynthesis</keyword>
<keyword evidence="9 13" id="KW-0560">Oxidoreductase</keyword>
<organism evidence="21 22">
    <name type="scientific">Fimbriimonas ginsengisoli</name>
    <dbReference type="NCBI Taxonomy" id="1005039"/>
    <lineage>
        <taxon>Bacteria</taxon>
        <taxon>Bacillati</taxon>
        <taxon>Armatimonadota</taxon>
        <taxon>Fimbriimonadia</taxon>
        <taxon>Fimbriimonadales</taxon>
        <taxon>Fimbriimonadaceae</taxon>
        <taxon>Fimbriimonas</taxon>
    </lineage>
</organism>
<dbReference type="PROSITE" id="PS51371">
    <property type="entry name" value="CBS"/>
    <property type="match status" value="2"/>
</dbReference>
<evidence type="ECO:0000313" key="22">
    <source>
        <dbReference type="Proteomes" id="UP000727962"/>
    </source>
</evidence>
<evidence type="ECO:0000256" key="5">
    <source>
        <dbReference type="ARBA" id="ARBA00022737"/>
    </source>
</evidence>
<comment type="similarity">
    <text evidence="2 13 18">Belongs to the IMPDH/GMPR family.</text>
</comment>
<dbReference type="Pfam" id="PF00478">
    <property type="entry name" value="IMPDH"/>
    <property type="match status" value="1"/>
</dbReference>
<evidence type="ECO:0000256" key="2">
    <source>
        <dbReference type="ARBA" id="ARBA00005502"/>
    </source>
</evidence>
<proteinExistence type="inferred from homology"/>
<feature type="binding site" evidence="13">
    <location>
        <position position="412"/>
    </location>
    <ligand>
        <name>IMP</name>
        <dbReference type="ChEBI" id="CHEBI:58053"/>
    </ligand>
</feature>
<feature type="binding site" evidence="13">
    <location>
        <begin position="336"/>
        <end position="338"/>
    </location>
    <ligand>
        <name>IMP</name>
        <dbReference type="ChEBI" id="CHEBI:58053"/>
    </ligand>
</feature>
<dbReference type="CDD" id="cd00381">
    <property type="entry name" value="IMPDH"/>
    <property type="match status" value="1"/>
</dbReference>
<dbReference type="GO" id="GO:0000166">
    <property type="term" value="F:nucleotide binding"/>
    <property type="evidence" value="ECO:0007669"/>
    <property type="project" value="UniProtKB-UniRule"/>
</dbReference>
<dbReference type="SMART" id="SM00116">
    <property type="entry name" value="CBS"/>
    <property type="match status" value="2"/>
</dbReference>
<feature type="binding site" evidence="15">
    <location>
        <begin position="246"/>
        <end position="248"/>
    </location>
    <ligand>
        <name>NAD(+)</name>
        <dbReference type="ChEBI" id="CHEBI:57540"/>
    </ligand>
</feature>
<evidence type="ECO:0000256" key="17">
    <source>
        <dbReference type="PROSITE-ProRule" id="PRU00703"/>
    </source>
</evidence>
<dbReference type="PROSITE" id="PS00487">
    <property type="entry name" value="IMP_DH_GMP_RED"/>
    <property type="match status" value="1"/>
</dbReference>
<dbReference type="NCBIfam" id="TIGR01302">
    <property type="entry name" value="IMP_dehydrog"/>
    <property type="match status" value="1"/>
</dbReference>
<feature type="binding site" evidence="13">
    <location>
        <begin position="359"/>
        <end position="360"/>
    </location>
    <ligand>
        <name>IMP</name>
        <dbReference type="ChEBI" id="CHEBI:58053"/>
    </ligand>
</feature>
<dbReference type="EMBL" id="JACOSL010000064">
    <property type="protein sequence ID" value="MBI1757512.1"/>
    <property type="molecule type" value="Genomic_DNA"/>
</dbReference>
<feature type="binding site" description="in other chain" evidence="13 16">
    <location>
        <position position="303"/>
    </location>
    <ligand>
        <name>K(+)</name>
        <dbReference type="ChEBI" id="CHEBI:29103"/>
        <note>ligand shared between two tetrameric partners</note>
    </ligand>
</feature>
<evidence type="ECO:0000256" key="4">
    <source>
        <dbReference type="ARBA" id="ARBA00022723"/>
    </source>
</evidence>
<accession>A0A931PVD2</accession>
<evidence type="ECO:0000313" key="21">
    <source>
        <dbReference type="EMBL" id="MBI1757512.1"/>
    </source>
</evidence>
<evidence type="ECO:0000256" key="14">
    <source>
        <dbReference type="PIRSR" id="PIRSR000130-1"/>
    </source>
</evidence>
<evidence type="ECO:0000256" key="16">
    <source>
        <dbReference type="PIRSR" id="PIRSR000130-4"/>
    </source>
</evidence>
<feature type="binding site" evidence="13">
    <location>
        <position position="301"/>
    </location>
    <ligand>
        <name>IMP</name>
        <dbReference type="ChEBI" id="CHEBI:58053"/>
    </ligand>
</feature>
<evidence type="ECO:0000259" key="20">
    <source>
        <dbReference type="PROSITE" id="PS51371"/>
    </source>
</evidence>
<feature type="active site" description="Thioimidate intermediate" evidence="13 14">
    <location>
        <position position="303"/>
    </location>
</feature>
<evidence type="ECO:0000256" key="11">
    <source>
        <dbReference type="ARBA" id="ARBA00023122"/>
    </source>
</evidence>
<dbReference type="SUPFAM" id="SSF51412">
    <property type="entry name" value="Inosine monophosphate dehydrogenase (IMPDH)"/>
    <property type="match status" value="1"/>
</dbReference>
<feature type="binding site" evidence="13">
    <location>
        <position position="468"/>
    </location>
    <ligand>
        <name>K(+)</name>
        <dbReference type="ChEBI" id="CHEBI:29103"/>
        <note>ligand shared between two tetrameric partners</note>
    </ligand>
</feature>
<dbReference type="Gene3D" id="3.20.20.70">
    <property type="entry name" value="Aldolase class I"/>
    <property type="match status" value="1"/>
</dbReference>
<evidence type="ECO:0000256" key="18">
    <source>
        <dbReference type="RuleBase" id="RU003927"/>
    </source>
</evidence>
<feature type="domain" description="CBS" evidence="20">
    <location>
        <begin position="92"/>
        <end position="148"/>
    </location>
</feature>
<dbReference type="SMART" id="SM01240">
    <property type="entry name" value="IMPDH"/>
    <property type="match status" value="1"/>
</dbReference>
<evidence type="ECO:0000256" key="13">
    <source>
        <dbReference type="HAMAP-Rule" id="MF_01964"/>
    </source>
</evidence>
<dbReference type="InterPro" id="IPR046342">
    <property type="entry name" value="CBS_dom_sf"/>
</dbReference>
<dbReference type="SUPFAM" id="SSF54631">
    <property type="entry name" value="CBS-domain pair"/>
    <property type="match status" value="1"/>
</dbReference>
<name>A0A931PVD2_FIMGI</name>
<comment type="pathway">
    <text evidence="13 19">Purine metabolism; XMP biosynthesis via de novo pathway; XMP from IMP: step 1/1.</text>
</comment>
<evidence type="ECO:0000256" key="10">
    <source>
        <dbReference type="ARBA" id="ARBA00023027"/>
    </source>
</evidence>
<comment type="cofactor">
    <cofactor evidence="1 13">
        <name>K(+)</name>
        <dbReference type="ChEBI" id="CHEBI:29103"/>
    </cofactor>
</comment>
<comment type="subunit">
    <text evidence="3 13">Homotetramer.</text>
</comment>
<dbReference type="GO" id="GO:0006177">
    <property type="term" value="P:GMP biosynthetic process"/>
    <property type="evidence" value="ECO:0007669"/>
    <property type="project" value="UniProtKB-UniRule"/>
</dbReference>
<dbReference type="InterPro" id="IPR005990">
    <property type="entry name" value="IMP_DH"/>
</dbReference>
<feature type="active site" description="Proton acceptor" evidence="13 14">
    <location>
        <position position="399"/>
    </location>
</feature>
<evidence type="ECO:0000256" key="9">
    <source>
        <dbReference type="ARBA" id="ARBA00023002"/>
    </source>
</evidence>
<dbReference type="Proteomes" id="UP000727962">
    <property type="component" value="Unassembled WGS sequence"/>
</dbReference>
<evidence type="ECO:0000256" key="3">
    <source>
        <dbReference type="ARBA" id="ARBA00011881"/>
    </source>
</evidence>
<feature type="binding site" description="in other chain" evidence="13 16">
    <location>
        <position position="298"/>
    </location>
    <ligand>
        <name>K(+)</name>
        <dbReference type="ChEBI" id="CHEBI:29103"/>
        <note>ligand shared between two tetrameric partners</note>
    </ligand>
</feature>
<evidence type="ECO:0000256" key="15">
    <source>
        <dbReference type="PIRSR" id="PIRSR000130-3"/>
    </source>
</evidence>
<reference evidence="21" key="1">
    <citation type="submission" date="2020-07" db="EMBL/GenBank/DDBJ databases">
        <title>Huge and variable diversity of episymbiotic CPR bacteria and DPANN archaea in groundwater ecosystems.</title>
        <authorList>
            <person name="He C.Y."/>
            <person name="Keren R."/>
            <person name="Whittaker M."/>
            <person name="Farag I.F."/>
            <person name="Doudna J."/>
            <person name="Cate J.H.D."/>
            <person name="Banfield J.F."/>
        </authorList>
    </citation>
    <scope>NUCLEOTIDE SEQUENCE</scope>
    <source>
        <strain evidence="21">NC_groundwater_17_Pr7_B-0.1um_64_12</strain>
    </source>
</reference>
<keyword evidence="11 17" id="KW-0129">CBS domain</keyword>
<evidence type="ECO:0000256" key="1">
    <source>
        <dbReference type="ARBA" id="ARBA00001958"/>
    </source>
</evidence>
<keyword evidence="4 13" id="KW-0479">Metal-binding</keyword>
<comment type="caution">
    <text evidence="13">Lacks conserved residue(s) required for the propagation of feature annotation.</text>
</comment>
<sequence length="491" mass="52420">MPAFREGLSFDDVILIPQRTAVLPSEVDTSTTFLPGITLKAPIVSAPMDTVTDARLAIAVAREGGVGVLHRNMPIELQAEQVDRVKRSEHGVITNPIKLEPHKTIQEAVDLMDRFHISGVPIVDAAGRLVGILTNRDIRFETDFTKPISCRMTSEDLVKGKVGTTLEQAEAILAEHRIEKLPIVDEAGRLQGLITIKDILKVKRHPSSTKDAKGRLVVGAAIGALREPYERAKALADAGVDFVVIDAAHGHSKGVMECVKLLKKKLPDLKVIAGNVATAKAVADLVALGVDGLRVGIGAGSICTTRVVAGVGVPQFTAVADCCEEANRLGIPTIADGGIRSSGDIVKCLAAGASSVMMGNMFAGCEESPGEIEIYRNRAYKVYRGMGSIGAMKQGSSDRYFQIKDGGVIVPEGVEGRVPFKGVLSDTMNQLVGGLRSGMGYVGANNLKELRESAEFMKITGAGLRESHPHDVWITKEPPNYTSPYGNTENE</sequence>
<dbReference type="InterPro" id="IPR013785">
    <property type="entry name" value="Aldolase_TIM"/>
</dbReference>
<keyword evidence="6 13" id="KW-0332">GMP biosynthesis</keyword>
<dbReference type="PIRSF" id="PIRSF000130">
    <property type="entry name" value="IMPDH"/>
    <property type="match status" value="1"/>
</dbReference>
<dbReference type="EC" id="1.1.1.205" evidence="13 19"/>
<evidence type="ECO:0000256" key="6">
    <source>
        <dbReference type="ARBA" id="ARBA00022749"/>
    </source>
</evidence>
<evidence type="ECO:0000256" key="19">
    <source>
        <dbReference type="RuleBase" id="RU003928"/>
    </source>
</evidence>
<feature type="binding site" evidence="13">
    <location>
        <position position="467"/>
    </location>
    <ligand>
        <name>K(+)</name>
        <dbReference type="ChEBI" id="CHEBI:29103"/>
        <note>ligand shared between two tetrameric partners</note>
    </ligand>
</feature>
<dbReference type="Pfam" id="PF00571">
    <property type="entry name" value="CBS"/>
    <property type="match status" value="2"/>
</dbReference>
<comment type="caution">
    <text evidence="21">The sequence shown here is derived from an EMBL/GenBank/DDBJ whole genome shotgun (WGS) entry which is preliminary data.</text>
</comment>
<dbReference type="PANTHER" id="PTHR11911:SF111">
    <property type="entry name" value="INOSINE-5'-MONOPHOSPHATE DEHYDROGENASE"/>
    <property type="match status" value="1"/>
</dbReference>
<feature type="binding site" evidence="13">
    <location>
        <begin position="383"/>
        <end position="387"/>
    </location>
    <ligand>
        <name>IMP</name>
        <dbReference type="ChEBI" id="CHEBI:58053"/>
    </ligand>
</feature>
<dbReference type="GO" id="GO:0003938">
    <property type="term" value="F:IMP dehydrogenase activity"/>
    <property type="evidence" value="ECO:0007669"/>
    <property type="project" value="UniProtKB-UniRule"/>
</dbReference>
<dbReference type="InterPro" id="IPR001093">
    <property type="entry name" value="IMP_DH_GMPRt"/>
</dbReference>
<feature type="domain" description="CBS" evidence="20">
    <location>
        <begin position="152"/>
        <end position="209"/>
    </location>
</feature>
<feature type="binding site" evidence="13">
    <location>
        <position position="466"/>
    </location>
    <ligand>
        <name>K(+)</name>
        <dbReference type="ChEBI" id="CHEBI:29103"/>
        <note>ligand shared between two tetrameric partners</note>
    </ligand>
</feature>
<dbReference type="HAMAP" id="MF_01964">
    <property type="entry name" value="IMPDH"/>
    <property type="match status" value="1"/>
</dbReference>
<protein>
    <recommendedName>
        <fullName evidence="13 19">Inosine-5'-monophosphate dehydrogenase</fullName>
        <shortName evidence="13">IMP dehydrogenase</shortName>
        <shortName evidence="13">IMPD</shortName>
        <shortName evidence="13">IMPDH</shortName>
        <ecNumber evidence="13 19">1.1.1.205</ecNumber>
    </recommendedName>
</protein>
<evidence type="ECO:0000256" key="12">
    <source>
        <dbReference type="ARBA" id="ARBA00048028"/>
    </source>
</evidence>
<gene>
    <name evidence="13 21" type="primary">guaB</name>
    <name evidence="21" type="ORF">HYR64_10445</name>
</gene>
<comment type="catalytic activity">
    <reaction evidence="12 13 19">
        <text>IMP + NAD(+) + H2O = XMP + NADH + H(+)</text>
        <dbReference type="Rhea" id="RHEA:11708"/>
        <dbReference type="ChEBI" id="CHEBI:15377"/>
        <dbReference type="ChEBI" id="CHEBI:15378"/>
        <dbReference type="ChEBI" id="CHEBI:57464"/>
        <dbReference type="ChEBI" id="CHEBI:57540"/>
        <dbReference type="ChEBI" id="CHEBI:57945"/>
        <dbReference type="ChEBI" id="CHEBI:58053"/>
        <dbReference type="EC" id="1.1.1.205"/>
    </reaction>
</comment>
<keyword evidence="10 13" id="KW-0520">NAD</keyword>
<comment type="activity regulation">
    <text evidence="13">Mycophenolic acid (MPA) is a non-competitive inhibitor that prevents formation of the closed enzyme conformation by binding to the same site as the amobile flap. In contrast, mizoribine monophosphate (MZP) is a competitive inhibitor that induces the closed conformation. MPA is a potent inhibitor of mammalian IMPDHs but a poor inhibitor of the bacterial enzymes. MZP is a more potent inhibitor of bacterial IMPDH.</text>
</comment>
<comment type="function">
    <text evidence="13">Catalyzes the conversion of inosine 5'-phosphate (IMP) to xanthosine 5'-phosphate (XMP), the first committed and rate-limiting step in the de novo synthesis of guanine nucleotides, and therefore plays an important role in the regulation of cell growth.</text>
</comment>
<dbReference type="PANTHER" id="PTHR11911">
    <property type="entry name" value="INOSINE-5-MONOPHOSPHATE DEHYDROGENASE RELATED"/>
    <property type="match status" value="1"/>
</dbReference>
<dbReference type="AlphaFoldDB" id="A0A931PVD2"/>
<keyword evidence="8 13" id="KW-0630">Potassium</keyword>
<dbReference type="GO" id="GO:0006183">
    <property type="term" value="P:GTP biosynthetic process"/>
    <property type="evidence" value="ECO:0007669"/>
    <property type="project" value="TreeGrafter"/>
</dbReference>
<dbReference type="FunFam" id="3.20.20.70:FF:000003">
    <property type="entry name" value="GMP reductase"/>
    <property type="match status" value="1"/>
</dbReference>
<dbReference type="InterPro" id="IPR000644">
    <property type="entry name" value="CBS_dom"/>
</dbReference>
<dbReference type="CDD" id="cd04601">
    <property type="entry name" value="CBS_pair_IMPDH"/>
    <property type="match status" value="1"/>
</dbReference>
<feature type="binding site" description="in other chain" evidence="13 16">
    <location>
        <position position="300"/>
    </location>
    <ligand>
        <name>K(+)</name>
        <dbReference type="ChEBI" id="CHEBI:29103"/>
        <note>ligand shared between two tetrameric partners</note>
    </ligand>
</feature>
<dbReference type="InterPro" id="IPR015875">
    <property type="entry name" value="IMP_DH/GMP_Rdtase_CS"/>
</dbReference>
<evidence type="ECO:0000256" key="8">
    <source>
        <dbReference type="ARBA" id="ARBA00022958"/>
    </source>
</evidence>
<dbReference type="GO" id="GO:0046872">
    <property type="term" value="F:metal ion binding"/>
    <property type="evidence" value="ECO:0007669"/>
    <property type="project" value="UniProtKB-UniRule"/>
</dbReference>